<reference evidence="1 2" key="1">
    <citation type="journal article" date="2020" name="Nature">
        <title>Six reference-quality genomes reveal evolution of bat adaptations.</title>
        <authorList>
            <person name="Jebb D."/>
            <person name="Huang Z."/>
            <person name="Pippel M."/>
            <person name="Hughes G.M."/>
            <person name="Lavrichenko K."/>
            <person name="Devanna P."/>
            <person name="Winkler S."/>
            <person name="Jermiin L.S."/>
            <person name="Skirmuntt E.C."/>
            <person name="Katzourakis A."/>
            <person name="Burkitt-Gray L."/>
            <person name="Ray D.A."/>
            <person name="Sullivan K.A.M."/>
            <person name="Roscito J.G."/>
            <person name="Kirilenko B.M."/>
            <person name="Davalos L.M."/>
            <person name="Corthals A.P."/>
            <person name="Power M.L."/>
            <person name="Jones G."/>
            <person name="Ransome R.D."/>
            <person name="Dechmann D.K.N."/>
            <person name="Locatelli A.G."/>
            <person name="Puechmaille S.J."/>
            <person name="Fedrigo O."/>
            <person name="Jarvis E.D."/>
            <person name="Hiller M."/>
            <person name="Vernes S.C."/>
            <person name="Myers E.W."/>
            <person name="Teeling E.C."/>
        </authorList>
    </citation>
    <scope>NUCLEOTIDE SEQUENCE [LARGE SCALE GENOMIC DNA]</scope>
    <source>
        <strain evidence="1">MMyoMyo1</strain>
        <tissue evidence="1">Flight muscle</tissue>
    </source>
</reference>
<dbReference type="AlphaFoldDB" id="A0A7J7WHN7"/>
<evidence type="ECO:0000313" key="2">
    <source>
        <dbReference type="Proteomes" id="UP000527355"/>
    </source>
</evidence>
<proteinExistence type="predicted"/>
<sequence>MNEKAGMACHSKWELPEDFFLTELFWKQMVDIVSLQKMVLYWIHLRSINMSSALIFHLQKTFPMSIFDFQVHLCADGRPPNMLPHNCKTHTLLPLNPAFTRARPPLGIRVFRSCKGPPGDPNKRSFNVPGNATLFLSGS</sequence>
<organism evidence="1 2">
    <name type="scientific">Myotis myotis</name>
    <name type="common">Greater mouse-eared bat</name>
    <name type="synonym">Vespertilio myotis</name>
    <dbReference type="NCBI Taxonomy" id="51298"/>
    <lineage>
        <taxon>Eukaryota</taxon>
        <taxon>Metazoa</taxon>
        <taxon>Chordata</taxon>
        <taxon>Craniata</taxon>
        <taxon>Vertebrata</taxon>
        <taxon>Euteleostomi</taxon>
        <taxon>Mammalia</taxon>
        <taxon>Eutheria</taxon>
        <taxon>Laurasiatheria</taxon>
        <taxon>Chiroptera</taxon>
        <taxon>Yangochiroptera</taxon>
        <taxon>Vespertilionidae</taxon>
        <taxon>Myotis</taxon>
    </lineage>
</organism>
<protein>
    <submittedName>
        <fullName evidence="1">Uncharacterized protein</fullName>
    </submittedName>
</protein>
<comment type="caution">
    <text evidence="1">The sequence shown here is derived from an EMBL/GenBank/DDBJ whole genome shotgun (WGS) entry which is preliminary data.</text>
</comment>
<dbReference type="EMBL" id="JABWUV010000008">
    <property type="protein sequence ID" value="KAF6336945.1"/>
    <property type="molecule type" value="Genomic_DNA"/>
</dbReference>
<dbReference type="Proteomes" id="UP000527355">
    <property type="component" value="Unassembled WGS sequence"/>
</dbReference>
<keyword evidence="2" id="KW-1185">Reference proteome</keyword>
<gene>
    <name evidence="1" type="ORF">mMyoMyo1_012134</name>
</gene>
<name>A0A7J7WHN7_MYOMY</name>
<evidence type="ECO:0000313" key="1">
    <source>
        <dbReference type="EMBL" id="KAF6336945.1"/>
    </source>
</evidence>
<accession>A0A7J7WHN7</accession>